<dbReference type="EC" id="2.7.7.3" evidence="1"/>
<dbReference type="KEGG" id="acel:acsn021_05350"/>
<dbReference type="InterPro" id="IPR004821">
    <property type="entry name" value="Cyt_trans-like"/>
</dbReference>
<evidence type="ECO:0000256" key="3">
    <source>
        <dbReference type="ARBA" id="ARBA00022490"/>
    </source>
</evidence>
<dbReference type="Gene3D" id="3.40.50.620">
    <property type="entry name" value="HUPs"/>
    <property type="match status" value="1"/>
</dbReference>
<dbReference type="Proteomes" id="UP000515561">
    <property type="component" value="Chromosome"/>
</dbReference>
<dbReference type="InterPro" id="IPR005216">
    <property type="entry name" value="Citrate_lyase_ligase"/>
</dbReference>
<dbReference type="PRINTS" id="PR01020">
    <property type="entry name" value="LPSBIOSNTHSS"/>
</dbReference>
<keyword evidence="5" id="KW-0067">ATP-binding</keyword>
<proteinExistence type="predicted"/>
<evidence type="ECO:0000256" key="7">
    <source>
        <dbReference type="ARBA" id="ARBA00022993"/>
    </source>
</evidence>
<keyword evidence="4" id="KW-0547">Nucleotide-binding</keyword>
<evidence type="ECO:0000256" key="4">
    <source>
        <dbReference type="ARBA" id="ARBA00022741"/>
    </source>
</evidence>
<dbReference type="GO" id="GO:0015937">
    <property type="term" value="P:coenzyme A biosynthetic process"/>
    <property type="evidence" value="ECO:0007669"/>
    <property type="project" value="UniProtKB-KW"/>
</dbReference>
<dbReference type="AlphaFoldDB" id="A0A6S6QTG7"/>
<dbReference type="SMART" id="SM00764">
    <property type="entry name" value="Citrate_ly_lig"/>
    <property type="match status" value="1"/>
</dbReference>
<dbReference type="SUPFAM" id="SSF52374">
    <property type="entry name" value="Nucleotidylyl transferase"/>
    <property type="match status" value="1"/>
</dbReference>
<dbReference type="PANTHER" id="PTHR40599">
    <property type="entry name" value="[CITRATE [PRO-3S]-LYASE] LIGASE"/>
    <property type="match status" value="1"/>
</dbReference>
<dbReference type="Pfam" id="PF08218">
    <property type="entry name" value="Citrate_ly_lig"/>
    <property type="match status" value="1"/>
</dbReference>
<evidence type="ECO:0000256" key="1">
    <source>
        <dbReference type="ARBA" id="ARBA00012392"/>
    </source>
</evidence>
<dbReference type="GO" id="GO:0004595">
    <property type="term" value="F:pantetheine-phosphate adenylyltransferase activity"/>
    <property type="evidence" value="ECO:0007669"/>
    <property type="project" value="UniProtKB-EC"/>
</dbReference>
<keyword evidence="10" id="KW-1185">Reference proteome</keyword>
<name>A0A6S6QTG7_9FIRM</name>
<gene>
    <name evidence="9" type="ORF">acsn021_05350</name>
</gene>
<evidence type="ECO:0000256" key="2">
    <source>
        <dbReference type="ARBA" id="ARBA00013868"/>
    </source>
</evidence>
<keyword evidence="7" id="KW-0173">Coenzyme A biosynthesis</keyword>
<dbReference type="GO" id="GO:0005524">
    <property type="term" value="F:ATP binding"/>
    <property type="evidence" value="ECO:0007669"/>
    <property type="project" value="UniProtKB-KW"/>
</dbReference>
<evidence type="ECO:0000256" key="5">
    <source>
        <dbReference type="ARBA" id="ARBA00022840"/>
    </source>
</evidence>
<evidence type="ECO:0000313" key="10">
    <source>
        <dbReference type="Proteomes" id="UP000515561"/>
    </source>
</evidence>
<evidence type="ECO:0000256" key="6">
    <source>
        <dbReference type="ARBA" id="ARBA00022842"/>
    </source>
</evidence>
<evidence type="ECO:0000256" key="8">
    <source>
        <dbReference type="ARBA" id="ARBA00029346"/>
    </source>
</evidence>
<protein>
    <recommendedName>
        <fullName evidence="2">Phosphopantetheine adenylyltransferase</fullName>
        <ecNumber evidence="1">2.7.7.3</ecNumber>
    </recommendedName>
</protein>
<reference evidence="9 10" key="1">
    <citation type="journal article" date="2016" name="Int. J. Syst. Evol. Microbiol.">
        <title>Descriptions of Anaerotaenia torta gen. nov., sp. nov. and Anaerocolumna cellulosilytica gen. nov., sp. nov. isolated from a methanogenic reactor of cattle waste.</title>
        <authorList>
            <person name="Uek A."/>
            <person name="Ohtaki Y."/>
            <person name="Kaku N."/>
            <person name="Ueki K."/>
        </authorList>
    </citation>
    <scope>NUCLEOTIDE SEQUENCE [LARGE SCALE GENOMIC DNA]</scope>
    <source>
        <strain evidence="9 10">SN021</strain>
    </source>
</reference>
<organism evidence="9 10">
    <name type="scientific">Anaerocolumna cellulosilytica</name>
    <dbReference type="NCBI Taxonomy" id="433286"/>
    <lineage>
        <taxon>Bacteria</taxon>
        <taxon>Bacillati</taxon>
        <taxon>Bacillota</taxon>
        <taxon>Clostridia</taxon>
        <taxon>Lachnospirales</taxon>
        <taxon>Lachnospiraceae</taxon>
        <taxon>Anaerocolumna</taxon>
    </lineage>
</organism>
<dbReference type="InterPro" id="IPR013166">
    <property type="entry name" value="Citrate_lyase_ligase_C"/>
</dbReference>
<dbReference type="PANTHER" id="PTHR40599:SF1">
    <property type="entry name" value="[CITRATE [PRO-3S]-LYASE] LIGASE"/>
    <property type="match status" value="1"/>
</dbReference>
<dbReference type="NCBIfam" id="TIGR00125">
    <property type="entry name" value="cyt_tran_rel"/>
    <property type="match status" value="1"/>
</dbReference>
<sequence length="700" mass="82336">MICFCEKEVYVIYNEELEVSNLFSFFCSPGHSTDIVIVKDYRENFVGIITYERLLYKRDQLVQTQILSTGVNIWEEAYKIFNSDKYILYIPVFDEMNELVYFCYQRVMTQEVEVDRIMDQLYKNDAALFLSELYPKIKAVYLYGLNELSYKFYKLLYKRNITVVIQEDIWEIILGIKTKDVKIPSFMCMKIYSDGTELIVEEKDQTQKDRFSFKNRWEFLLDIAFINRIIVENSIKNSFNRMSIKCYICRIPLFEELNNYDLEEVFRHMKYISLSNPLLNIDDKETMKQITKVCGMSHEEHLKKYNNEITERRSIKDSHITKYGREESTIYIVGPCIASSNGNHNLQKDTLLYLLYEFLKKQGLKYSVKGISLGQESFQNVENIVNTLSIKDKDIIIFISCNRKKLCEKFGIKDSVDLFLLDLFNSRNEGEIWFSDNPIHTTRKGNEAIVNELYNKIIDQEIKKMDFSKASVCLQQGKVLLTEYERENLNLYLHDIAALKFSDSIGDEVGTIVMNCNPITYGHLHLIEYASKAVDYLYIFIVEEDRSFFTFEERYKLVKEATAHIPNLRVIPSGQFILSNKTLPAYFTKEYKKEIIIDASEDIGIFAQYIAPVLNISVRFVGQEPLDFITNQYNMEMKRIITDYGIKFVEIPRKEQSGEVISASRVRKLLKENNFDEIKKIVPPTTYNFLKNEFDTDRCL</sequence>
<accession>A0A6S6QTG7</accession>
<dbReference type="InterPro" id="IPR001980">
    <property type="entry name" value="PPAT"/>
</dbReference>
<dbReference type="RefSeq" id="WP_184092614.1">
    <property type="nucleotide sequence ID" value="NZ_AP023367.1"/>
</dbReference>
<dbReference type="EMBL" id="AP023367">
    <property type="protein sequence ID" value="BCJ92966.1"/>
    <property type="molecule type" value="Genomic_DNA"/>
</dbReference>
<dbReference type="InterPro" id="IPR014729">
    <property type="entry name" value="Rossmann-like_a/b/a_fold"/>
</dbReference>
<dbReference type="GO" id="GO:0008771">
    <property type="term" value="F:[citrate (pro-3S)-lyase] ligase activity"/>
    <property type="evidence" value="ECO:0007669"/>
    <property type="project" value="InterPro"/>
</dbReference>
<comment type="catalytic activity">
    <reaction evidence="8">
        <text>(R)-4'-phosphopantetheine + ATP + H(+) = 3'-dephospho-CoA + diphosphate</text>
        <dbReference type="Rhea" id="RHEA:19801"/>
        <dbReference type="ChEBI" id="CHEBI:15378"/>
        <dbReference type="ChEBI" id="CHEBI:30616"/>
        <dbReference type="ChEBI" id="CHEBI:33019"/>
        <dbReference type="ChEBI" id="CHEBI:57328"/>
        <dbReference type="ChEBI" id="CHEBI:61723"/>
        <dbReference type="EC" id="2.7.7.3"/>
    </reaction>
</comment>
<evidence type="ECO:0000313" key="9">
    <source>
        <dbReference type="EMBL" id="BCJ92966.1"/>
    </source>
</evidence>
<keyword evidence="3" id="KW-0963">Cytoplasm</keyword>
<keyword evidence="6" id="KW-0460">Magnesium</keyword>